<keyword evidence="8 12" id="KW-0274">FAD</keyword>
<dbReference type="NCBIfam" id="NF005978">
    <property type="entry name" value="PRK08071.1"/>
    <property type="match status" value="1"/>
</dbReference>
<dbReference type="SUPFAM" id="SSF51905">
    <property type="entry name" value="FAD/NAD(P)-binding domain"/>
    <property type="match status" value="1"/>
</dbReference>
<dbReference type="InterPro" id="IPR037099">
    <property type="entry name" value="Fum_R/Succ_DH_flav-like_C_sf"/>
</dbReference>
<dbReference type="SUPFAM" id="SSF56425">
    <property type="entry name" value="Succinate dehydrogenase/fumarate reductase flavoprotein, catalytic domain"/>
    <property type="match status" value="1"/>
</dbReference>
<evidence type="ECO:0000313" key="15">
    <source>
        <dbReference type="EMBL" id="MBE4908126.1"/>
    </source>
</evidence>
<dbReference type="SUPFAM" id="SSF46977">
    <property type="entry name" value="Succinate dehydrogenase/fumarate reductase flavoprotein C-terminal domain"/>
    <property type="match status" value="1"/>
</dbReference>
<dbReference type="InterPro" id="IPR027477">
    <property type="entry name" value="Succ_DH/fumarate_Rdtase_cat_sf"/>
</dbReference>
<evidence type="ECO:0000256" key="9">
    <source>
        <dbReference type="ARBA" id="ARBA00023002"/>
    </source>
</evidence>
<evidence type="ECO:0000259" key="13">
    <source>
        <dbReference type="Pfam" id="PF00890"/>
    </source>
</evidence>
<comment type="function">
    <text evidence="12">Catalyzes the oxidation of L-aspartate to iminoaspartate.</text>
</comment>
<feature type="domain" description="FAD-dependent oxidoreductase 2 FAD-binding" evidence="13">
    <location>
        <begin position="7"/>
        <end position="372"/>
    </location>
</feature>
<evidence type="ECO:0000256" key="3">
    <source>
        <dbReference type="ARBA" id="ARBA00008562"/>
    </source>
</evidence>
<accession>A0ABR9QI05</accession>
<dbReference type="EMBL" id="JADCLJ010000019">
    <property type="protein sequence ID" value="MBE4908126.1"/>
    <property type="molecule type" value="Genomic_DNA"/>
</dbReference>
<evidence type="ECO:0000256" key="2">
    <source>
        <dbReference type="ARBA" id="ARBA00004950"/>
    </source>
</evidence>
<evidence type="ECO:0000256" key="10">
    <source>
        <dbReference type="ARBA" id="ARBA00048305"/>
    </source>
</evidence>
<gene>
    <name evidence="15" type="primary">nadB</name>
    <name evidence="15" type="ORF">IMZ08_08675</name>
</gene>
<evidence type="ECO:0000256" key="1">
    <source>
        <dbReference type="ARBA" id="ARBA00001974"/>
    </source>
</evidence>
<evidence type="ECO:0000256" key="6">
    <source>
        <dbReference type="ARBA" id="ARBA00022630"/>
    </source>
</evidence>
<evidence type="ECO:0000256" key="12">
    <source>
        <dbReference type="RuleBase" id="RU362049"/>
    </source>
</evidence>
<dbReference type="InterPro" id="IPR036188">
    <property type="entry name" value="FAD/NAD-bd_sf"/>
</dbReference>
<comment type="pathway">
    <text evidence="2 12">Cofactor biosynthesis; NAD(+) biosynthesis; iminoaspartate from L-aspartate (oxidase route): step 1/1.</text>
</comment>
<keyword evidence="7 12" id="KW-0662">Pyridine nucleotide biosynthesis</keyword>
<keyword evidence="9 12" id="KW-0560">Oxidoreductase</keyword>
<dbReference type="Gene3D" id="3.90.700.10">
    <property type="entry name" value="Succinate dehydrogenase/fumarate reductase flavoprotein, catalytic domain"/>
    <property type="match status" value="1"/>
</dbReference>
<dbReference type="InterPro" id="IPR003953">
    <property type="entry name" value="FAD-dep_OxRdtase_2_FAD-bd"/>
</dbReference>
<comment type="subcellular location">
    <subcellularLocation>
        <location evidence="12">Cytoplasm</location>
    </subcellularLocation>
</comment>
<evidence type="ECO:0000313" key="16">
    <source>
        <dbReference type="Proteomes" id="UP001516662"/>
    </source>
</evidence>
<dbReference type="PANTHER" id="PTHR42716:SF2">
    <property type="entry name" value="L-ASPARTATE OXIDASE, CHLOROPLASTIC"/>
    <property type="match status" value="1"/>
</dbReference>
<dbReference type="Pfam" id="PF00890">
    <property type="entry name" value="FAD_binding_2"/>
    <property type="match status" value="1"/>
</dbReference>
<proteinExistence type="inferred from homology"/>
<dbReference type="InterPro" id="IPR015939">
    <property type="entry name" value="Fum_Rdtase/Succ_DH_flav-like_C"/>
</dbReference>
<comment type="catalytic activity">
    <reaction evidence="10">
        <text>L-aspartate + O2 = iminosuccinate + H2O2</text>
        <dbReference type="Rhea" id="RHEA:25876"/>
        <dbReference type="ChEBI" id="CHEBI:15379"/>
        <dbReference type="ChEBI" id="CHEBI:16240"/>
        <dbReference type="ChEBI" id="CHEBI:29991"/>
        <dbReference type="ChEBI" id="CHEBI:77875"/>
        <dbReference type="EC" id="1.4.3.16"/>
    </reaction>
    <physiologicalReaction direction="left-to-right" evidence="10">
        <dbReference type="Rhea" id="RHEA:25877"/>
    </physiologicalReaction>
</comment>
<comment type="caution">
    <text evidence="15">The sequence shown here is derived from an EMBL/GenBank/DDBJ whole genome shotgun (WGS) entry which is preliminary data.</text>
</comment>
<evidence type="ECO:0000259" key="14">
    <source>
        <dbReference type="Pfam" id="PF02910"/>
    </source>
</evidence>
<dbReference type="InterPro" id="IPR005288">
    <property type="entry name" value="NadB"/>
</dbReference>
<dbReference type="RefSeq" id="WP_193535584.1">
    <property type="nucleotide sequence ID" value="NZ_JADCLJ010000019.1"/>
</dbReference>
<dbReference type="EC" id="1.4.3.16" evidence="4 11"/>
<feature type="domain" description="Fumarate reductase/succinate dehydrogenase flavoprotein-like C-terminal" evidence="14">
    <location>
        <begin position="416"/>
        <end position="509"/>
    </location>
</feature>
<comment type="cofactor">
    <cofactor evidence="1 12">
        <name>FAD</name>
        <dbReference type="ChEBI" id="CHEBI:57692"/>
    </cofactor>
</comment>
<evidence type="ECO:0000256" key="5">
    <source>
        <dbReference type="ARBA" id="ARBA00021901"/>
    </source>
</evidence>
<protein>
    <recommendedName>
        <fullName evidence="5 11">L-aspartate oxidase</fullName>
        <ecNumber evidence="4 11">1.4.3.16</ecNumber>
    </recommendedName>
</protein>
<dbReference type="Gene3D" id="1.20.58.100">
    <property type="entry name" value="Fumarate reductase/succinate dehydrogenase flavoprotein-like, C-terminal domain"/>
    <property type="match status" value="1"/>
</dbReference>
<dbReference type="Gene3D" id="3.50.50.60">
    <property type="entry name" value="FAD/NAD(P)-binding domain"/>
    <property type="match status" value="1"/>
</dbReference>
<dbReference type="Proteomes" id="UP001516662">
    <property type="component" value="Unassembled WGS sequence"/>
</dbReference>
<comment type="similarity">
    <text evidence="3 12">Belongs to the FAD-dependent oxidoreductase 2 family. NadB subfamily.</text>
</comment>
<dbReference type="PANTHER" id="PTHR42716">
    <property type="entry name" value="L-ASPARTATE OXIDASE"/>
    <property type="match status" value="1"/>
</dbReference>
<sequence>MPFEYTDVLIVGSGIAALNLATKLSEHMNVRIITKSKIENSNSMLAQGGVAAAISPSDHWENHFQDTMSAGCYHNNKAAVKTLVELGPSCIRELMNDGMTFDCDSDGNLVLGLEGAHLQNRILHAGGDSTGKALMNYLFSKLDQKVIVNENEMILDLIIHDEKCVGVTSLNNHNEITSFYANHVVLATGGCGGLYSVTSNDITITGDGIAAAYRAGAEITDMEFIQFHPTMLFKDGKSHGLISEAVRGEGALLVNDKGKYIMEGVHDLKDLAPRDIVSRRIHKEYINGNLVFLDISMIKNFRIKFPTITGICEKAGISLQEGLLPVAPGAHFLMGGIKTNLYGESTINGLYAIGEAACTGVHGANRLASNSLLEGIVFASLLAKRLISAPKQRRRPFLFAKRQRSSSGTSSLPTANEIRNLMSRYAGIERDEKGLIYAKQWIESYLNKDMVNGVLLVNASRSAYTVINMLTTSWLILSSALEREESRGGHYRIDYPVSDSRWLKRYLSRTIKKDGIGFQELVKGAN</sequence>
<evidence type="ECO:0000256" key="4">
    <source>
        <dbReference type="ARBA" id="ARBA00012173"/>
    </source>
</evidence>
<organism evidence="15 16">
    <name type="scientific">Litchfieldia luteola</name>
    <dbReference type="NCBI Taxonomy" id="682179"/>
    <lineage>
        <taxon>Bacteria</taxon>
        <taxon>Bacillati</taxon>
        <taxon>Bacillota</taxon>
        <taxon>Bacilli</taxon>
        <taxon>Bacillales</taxon>
        <taxon>Bacillaceae</taxon>
        <taxon>Litchfieldia</taxon>
    </lineage>
</organism>
<name>A0ABR9QI05_9BACI</name>
<evidence type="ECO:0000256" key="7">
    <source>
        <dbReference type="ARBA" id="ARBA00022642"/>
    </source>
</evidence>
<keyword evidence="16" id="KW-1185">Reference proteome</keyword>
<evidence type="ECO:0000256" key="8">
    <source>
        <dbReference type="ARBA" id="ARBA00022827"/>
    </source>
</evidence>
<dbReference type="Pfam" id="PF02910">
    <property type="entry name" value="Succ_DH_flav_C"/>
    <property type="match status" value="1"/>
</dbReference>
<evidence type="ECO:0000256" key="11">
    <source>
        <dbReference type="NCBIfam" id="TIGR00551"/>
    </source>
</evidence>
<keyword evidence="6 12" id="KW-0285">Flavoprotein</keyword>
<reference evidence="15 16" key="1">
    <citation type="submission" date="2020-10" db="EMBL/GenBank/DDBJ databases">
        <title>Bacillus sp. HD4P25, an endophyte from a halophyte.</title>
        <authorList>
            <person name="Sun J.-Q."/>
        </authorList>
    </citation>
    <scope>NUCLEOTIDE SEQUENCE [LARGE SCALE GENOMIC DNA]</scope>
    <source>
        <strain evidence="15 16">YIM 93174</strain>
    </source>
</reference>
<dbReference type="NCBIfam" id="TIGR00551">
    <property type="entry name" value="nadB"/>
    <property type="match status" value="1"/>
</dbReference>
<dbReference type="GO" id="GO:0008734">
    <property type="term" value="F:L-aspartate oxidase activity"/>
    <property type="evidence" value="ECO:0007669"/>
    <property type="project" value="UniProtKB-EC"/>
</dbReference>